<name>A0A0N4UI43_DRAME</name>
<dbReference type="Proteomes" id="UP000274756">
    <property type="component" value="Unassembled WGS sequence"/>
</dbReference>
<evidence type="ECO:0000313" key="4">
    <source>
        <dbReference type="WBParaSite" id="DME_0000725801-mRNA-1"/>
    </source>
</evidence>
<dbReference type="EMBL" id="UYYG01001196">
    <property type="protein sequence ID" value="VDN59953.1"/>
    <property type="molecule type" value="Genomic_DNA"/>
</dbReference>
<protein>
    <submittedName>
        <fullName evidence="4">DUF362 domain-containing protein</fullName>
    </submittedName>
</protein>
<evidence type="ECO:0000313" key="1">
    <source>
        <dbReference type="EMBL" id="VDN59953.1"/>
    </source>
</evidence>
<dbReference type="Proteomes" id="UP000038040">
    <property type="component" value="Unplaced"/>
</dbReference>
<dbReference type="WBParaSite" id="DME_0000725801-mRNA-1">
    <property type="protein sequence ID" value="DME_0000725801-mRNA-1"/>
    <property type="gene ID" value="DME_0000725801"/>
</dbReference>
<reference evidence="1 3" key="2">
    <citation type="submission" date="2018-11" db="EMBL/GenBank/DDBJ databases">
        <authorList>
            <consortium name="Pathogen Informatics"/>
        </authorList>
    </citation>
    <scope>NUCLEOTIDE SEQUENCE [LARGE SCALE GENOMIC DNA]</scope>
</reference>
<proteinExistence type="predicted"/>
<evidence type="ECO:0000313" key="3">
    <source>
        <dbReference type="Proteomes" id="UP000274756"/>
    </source>
</evidence>
<sequence>MAIAINIEERSAMLGIPNRGNENLDFYMGPKPSIFCNELKRRSLIEYSTTGRIFIDGKPTDPQTCEESWNFLLKSTITGDFTRRSLAKIG</sequence>
<reference evidence="4" key="1">
    <citation type="submission" date="2017-02" db="UniProtKB">
        <authorList>
            <consortium name="WormBaseParasite"/>
        </authorList>
    </citation>
    <scope>IDENTIFICATION</scope>
</reference>
<evidence type="ECO:0000313" key="2">
    <source>
        <dbReference type="Proteomes" id="UP000038040"/>
    </source>
</evidence>
<keyword evidence="3" id="KW-1185">Reference proteome</keyword>
<dbReference type="AlphaFoldDB" id="A0A0N4UI43"/>
<accession>A0A0N4UI43</accession>
<organism evidence="2 4">
    <name type="scientific">Dracunculus medinensis</name>
    <name type="common">Guinea worm</name>
    <dbReference type="NCBI Taxonomy" id="318479"/>
    <lineage>
        <taxon>Eukaryota</taxon>
        <taxon>Metazoa</taxon>
        <taxon>Ecdysozoa</taxon>
        <taxon>Nematoda</taxon>
        <taxon>Chromadorea</taxon>
        <taxon>Rhabditida</taxon>
        <taxon>Spirurina</taxon>
        <taxon>Dracunculoidea</taxon>
        <taxon>Dracunculidae</taxon>
        <taxon>Dracunculus</taxon>
    </lineage>
</organism>
<gene>
    <name evidence="1" type="ORF">DME_LOCUS9926</name>
</gene>